<dbReference type="PROSITE" id="PS51257">
    <property type="entry name" value="PROKAR_LIPOPROTEIN"/>
    <property type="match status" value="1"/>
</dbReference>
<name>A0A9N8WLP7_9GLOM</name>
<evidence type="ECO:0000256" key="1">
    <source>
        <dbReference type="SAM" id="MobiDB-lite"/>
    </source>
</evidence>
<gene>
    <name evidence="2" type="ORF">POCULU_LOCUS2217</name>
</gene>
<keyword evidence="3" id="KW-1185">Reference proteome</keyword>
<feature type="compositionally biased region" description="Polar residues" evidence="1">
    <location>
        <begin position="83"/>
        <end position="96"/>
    </location>
</feature>
<organism evidence="2 3">
    <name type="scientific">Paraglomus occultum</name>
    <dbReference type="NCBI Taxonomy" id="144539"/>
    <lineage>
        <taxon>Eukaryota</taxon>
        <taxon>Fungi</taxon>
        <taxon>Fungi incertae sedis</taxon>
        <taxon>Mucoromycota</taxon>
        <taxon>Glomeromycotina</taxon>
        <taxon>Glomeromycetes</taxon>
        <taxon>Paraglomerales</taxon>
        <taxon>Paraglomeraceae</taxon>
        <taxon>Paraglomus</taxon>
    </lineage>
</organism>
<reference evidence="2" key="1">
    <citation type="submission" date="2021-06" db="EMBL/GenBank/DDBJ databases">
        <authorList>
            <person name="Kallberg Y."/>
            <person name="Tangrot J."/>
            <person name="Rosling A."/>
        </authorList>
    </citation>
    <scope>NUCLEOTIDE SEQUENCE</scope>
    <source>
        <strain evidence="2">IA702</strain>
    </source>
</reference>
<sequence length="103" mass="11236">MRAPTRSPKALHLPFISQACYQWLRQSSKNDAMENVEKKSSNAITESDGSTGWRIEQLTCGMILESVDVGEENVVLPQLAKFNGSTGPARSALTPSSKKHEGC</sequence>
<accession>A0A9N8WLP7</accession>
<dbReference type="Proteomes" id="UP000789572">
    <property type="component" value="Unassembled WGS sequence"/>
</dbReference>
<evidence type="ECO:0000313" key="3">
    <source>
        <dbReference type="Proteomes" id="UP000789572"/>
    </source>
</evidence>
<dbReference type="EMBL" id="CAJVPJ010000199">
    <property type="protein sequence ID" value="CAG8493845.1"/>
    <property type="molecule type" value="Genomic_DNA"/>
</dbReference>
<proteinExistence type="predicted"/>
<protein>
    <submittedName>
        <fullName evidence="2">38_t:CDS:1</fullName>
    </submittedName>
</protein>
<dbReference type="AlphaFoldDB" id="A0A9N8WLP7"/>
<feature type="region of interest" description="Disordered" evidence="1">
    <location>
        <begin position="83"/>
        <end position="103"/>
    </location>
</feature>
<comment type="caution">
    <text evidence="2">The sequence shown here is derived from an EMBL/GenBank/DDBJ whole genome shotgun (WGS) entry which is preliminary data.</text>
</comment>
<evidence type="ECO:0000313" key="2">
    <source>
        <dbReference type="EMBL" id="CAG8493845.1"/>
    </source>
</evidence>